<feature type="compositionally biased region" description="Low complexity" evidence="1">
    <location>
        <begin position="1"/>
        <end position="16"/>
    </location>
</feature>
<evidence type="ECO:0000256" key="1">
    <source>
        <dbReference type="SAM" id="MobiDB-lite"/>
    </source>
</evidence>
<dbReference type="AlphaFoldDB" id="A0A6A6D3J9"/>
<evidence type="ECO:0000313" key="3">
    <source>
        <dbReference type="Proteomes" id="UP000799537"/>
    </source>
</evidence>
<sequence length="310" mass="34934">MYPYNTHSITESSSSNDDSHRHLNGRRFHASASPAYYLPNDDLEAARLDLQHYTWKLSLNGHLSIAPIDPTTTQRVLDIGTGTGIWCIEVAKAHPGVGVIGTDLSVIQPETKPGNCKFLQADAEEEWVFDEGKKFDFVHSRMLTMGTHDWRRYFAQCWENLHPGGWIQTGETQFPQRRAEEEEDDQRPSALLQWGQHCYDAAAQAGIDARASEGFEDLLRAQGFVNISKYELQWPIGTWAVGRKAKVIGRLTLENMGKAVPGIGTGLLGGKLGWRREQVEEFSERVKVDMERGRNFVPMVIHVAQKPFEA</sequence>
<protein>
    <recommendedName>
        <fullName evidence="4">Methyltransferase domain-containing protein</fullName>
    </recommendedName>
</protein>
<evidence type="ECO:0000313" key="2">
    <source>
        <dbReference type="EMBL" id="KAF2173625.1"/>
    </source>
</evidence>
<evidence type="ECO:0008006" key="4">
    <source>
        <dbReference type="Google" id="ProtNLM"/>
    </source>
</evidence>
<dbReference type="Proteomes" id="UP000799537">
    <property type="component" value="Unassembled WGS sequence"/>
</dbReference>
<organism evidence="2 3">
    <name type="scientific">Zasmidium cellare ATCC 36951</name>
    <dbReference type="NCBI Taxonomy" id="1080233"/>
    <lineage>
        <taxon>Eukaryota</taxon>
        <taxon>Fungi</taxon>
        <taxon>Dikarya</taxon>
        <taxon>Ascomycota</taxon>
        <taxon>Pezizomycotina</taxon>
        <taxon>Dothideomycetes</taxon>
        <taxon>Dothideomycetidae</taxon>
        <taxon>Mycosphaerellales</taxon>
        <taxon>Mycosphaerellaceae</taxon>
        <taxon>Zasmidium</taxon>
    </lineage>
</organism>
<dbReference type="CDD" id="cd02440">
    <property type="entry name" value="AdoMet_MTases"/>
    <property type="match status" value="1"/>
</dbReference>
<dbReference type="Pfam" id="PF13489">
    <property type="entry name" value="Methyltransf_23"/>
    <property type="match status" value="1"/>
</dbReference>
<dbReference type="OrthoDB" id="2013972at2759"/>
<dbReference type="PANTHER" id="PTHR43591">
    <property type="entry name" value="METHYLTRANSFERASE"/>
    <property type="match status" value="1"/>
</dbReference>
<dbReference type="PANTHER" id="PTHR43591:SF10">
    <property type="entry name" value="ABC TRANSMEMBRANE TYPE-1 DOMAIN-CONTAINING PROTEIN-RELATED"/>
    <property type="match status" value="1"/>
</dbReference>
<dbReference type="EMBL" id="ML993579">
    <property type="protein sequence ID" value="KAF2173625.1"/>
    <property type="molecule type" value="Genomic_DNA"/>
</dbReference>
<dbReference type="Gene3D" id="3.40.50.150">
    <property type="entry name" value="Vaccinia Virus protein VP39"/>
    <property type="match status" value="1"/>
</dbReference>
<dbReference type="InterPro" id="IPR029063">
    <property type="entry name" value="SAM-dependent_MTases_sf"/>
</dbReference>
<gene>
    <name evidence="2" type="ORF">M409DRAFT_15903</name>
</gene>
<keyword evidence="3" id="KW-1185">Reference proteome</keyword>
<reference evidence="2" key="1">
    <citation type="journal article" date="2020" name="Stud. Mycol.">
        <title>101 Dothideomycetes genomes: a test case for predicting lifestyles and emergence of pathogens.</title>
        <authorList>
            <person name="Haridas S."/>
            <person name="Albert R."/>
            <person name="Binder M."/>
            <person name="Bloem J."/>
            <person name="Labutti K."/>
            <person name="Salamov A."/>
            <person name="Andreopoulos B."/>
            <person name="Baker S."/>
            <person name="Barry K."/>
            <person name="Bills G."/>
            <person name="Bluhm B."/>
            <person name="Cannon C."/>
            <person name="Castanera R."/>
            <person name="Culley D."/>
            <person name="Daum C."/>
            <person name="Ezra D."/>
            <person name="Gonzalez J."/>
            <person name="Henrissat B."/>
            <person name="Kuo A."/>
            <person name="Liang C."/>
            <person name="Lipzen A."/>
            <person name="Lutzoni F."/>
            <person name="Magnuson J."/>
            <person name="Mondo S."/>
            <person name="Nolan M."/>
            <person name="Ohm R."/>
            <person name="Pangilinan J."/>
            <person name="Park H.-J."/>
            <person name="Ramirez L."/>
            <person name="Alfaro M."/>
            <person name="Sun H."/>
            <person name="Tritt A."/>
            <person name="Yoshinaga Y."/>
            <person name="Zwiers L.-H."/>
            <person name="Turgeon B."/>
            <person name="Goodwin S."/>
            <person name="Spatafora J."/>
            <person name="Crous P."/>
            <person name="Grigoriev I."/>
        </authorList>
    </citation>
    <scope>NUCLEOTIDE SEQUENCE</scope>
    <source>
        <strain evidence="2">ATCC 36951</strain>
    </source>
</reference>
<proteinExistence type="predicted"/>
<feature type="region of interest" description="Disordered" evidence="1">
    <location>
        <begin position="1"/>
        <end position="24"/>
    </location>
</feature>
<dbReference type="GeneID" id="54556670"/>
<dbReference type="GO" id="GO:0008168">
    <property type="term" value="F:methyltransferase activity"/>
    <property type="evidence" value="ECO:0007669"/>
    <property type="project" value="TreeGrafter"/>
</dbReference>
<dbReference type="SUPFAM" id="SSF53335">
    <property type="entry name" value="S-adenosyl-L-methionine-dependent methyltransferases"/>
    <property type="match status" value="1"/>
</dbReference>
<accession>A0A6A6D3J9</accession>
<name>A0A6A6D3J9_ZASCE</name>
<dbReference type="RefSeq" id="XP_033674514.1">
    <property type="nucleotide sequence ID" value="XM_033803398.1"/>
</dbReference>